<sequence length="363" mass="41229">MMSLTAAIILSFLVVGISSSSDTSESGEDCSKFDRCRSGDLFRTCSCDSDCYKYGTCCSDSDQFNLMAGEKDMFMCYSDRTYTSVYAKKSCSESFSGRDFHDKICTESISDKADILGNLLVSSTKTKITYWNHHCAMCNHEDIDDLKQWAVQVACPAKHGDTRFSRNYVEDHLAFDPDHEEWGLKVKDGFVVCTVSFFQPSTLVGKLNYCAPNLVTTCPTEYPHNDTKTKCLSYHAERKQKNTDIYFRNVHCALCNGVTEDELDCVGRSYPPASFKTTGDQVKVVFNSGQWLNREGPEQYKCSNGNIYDPFQNRCRKMPESMLKELQEAERLSISNYGQRITVSLTVCIAYIVFVFFNKYIFH</sequence>
<evidence type="ECO:0000259" key="4">
    <source>
        <dbReference type="PROSITE" id="PS50958"/>
    </source>
</evidence>
<evidence type="ECO:0000256" key="1">
    <source>
        <dbReference type="ARBA" id="ARBA00023157"/>
    </source>
</evidence>
<dbReference type="PANTHER" id="PTHR45902:SF4">
    <property type="entry name" value="G-PROTEIN COUPLED RECEPTORS FAMILY 2 PROFILE 2 DOMAIN-CONTAINING PROTEIN"/>
    <property type="match status" value="1"/>
</dbReference>
<dbReference type="InterPro" id="IPR001212">
    <property type="entry name" value="Somatomedin_B_dom"/>
</dbReference>
<feature type="domain" description="SMB" evidence="4">
    <location>
        <begin position="26"/>
        <end position="72"/>
    </location>
</feature>
<keyword evidence="3" id="KW-0732">Signal</keyword>
<dbReference type="OrthoDB" id="6410322at2759"/>
<keyword evidence="2" id="KW-0812">Transmembrane</keyword>
<protein>
    <recommendedName>
        <fullName evidence="4">SMB domain-containing protein</fullName>
    </recommendedName>
</protein>
<dbReference type="PROSITE" id="PS50958">
    <property type="entry name" value="SMB_2"/>
    <property type="match status" value="1"/>
</dbReference>
<dbReference type="InterPro" id="IPR053231">
    <property type="entry name" value="GPCR_LN-TM7"/>
</dbReference>
<evidence type="ECO:0000313" key="6">
    <source>
        <dbReference type="Proteomes" id="UP000887116"/>
    </source>
</evidence>
<comment type="caution">
    <text evidence="5">The sequence shown here is derived from an EMBL/GenBank/DDBJ whole genome shotgun (WGS) entry which is preliminary data.</text>
</comment>
<name>A0A8X6GFF0_TRICU</name>
<dbReference type="EMBL" id="BMAO01010255">
    <property type="protein sequence ID" value="GFQ65934.1"/>
    <property type="molecule type" value="Genomic_DNA"/>
</dbReference>
<evidence type="ECO:0000256" key="3">
    <source>
        <dbReference type="SAM" id="SignalP"/>
    </source>
</evidence>
<evidence type="ECO:0000256" key="2">
    <source>
        <dbReference type="SAM" id="Phobius"/>
    </source>
</evidence>
<feature type="signal peptide" evidence="3">
    <location>
        <begin position="1"/>
        <end position="19"/>
    </location>
</feature>
<feature type="transmembrane region" description="Helical" evidence="2">
    <location>
        <begin position="341"/>
        <end position="362"/>
    </location>
</feature>
<proteinExistence type="predicted"/>
<dbReference type="AlphaFoldDB" id="A0A8X6GFF0"/>
<dbReference type="PANTHER" id="PTHR45902">
    <property type="entry name" value="LATROPHILIN RECEPTOR-LIKE PROTEIN A"/>
    <property type="match status" value="1"/>
</dbReference>
<feature type="chain" id="PRO_5036450274" description="SMB domain-containing protein" evidence="3">
    <location>
        <begin position="20"/>
        <end position="363"/>
    </location>
</feature>
<dbReference type="Proteomes" id="UP000887116">
    <property type="component" value="Unassembled WGS sequence"/>
</dbReference>
<accession>A0A8X6GFF0</accession>
<reference evidence="5" key="1">
    <citation type="submission" date="2020-07" db="EMBL/GenBank/DDBJ databases">
        <title>Multicomponent nature underlies the extraordinary mechanical properties of spider dragline silk.</title>
        <authorList>
            <person name="Kono N."/>
            <person name="Nakamura H."/>
            <person name="Mori M."/>
            <person name="Yoshida Y."/>
            <person name="Ohtoshi R."/>
            <person name="Malay A.D."/>
            <person name="Moran D.A.P."/>
            <person name="Tomita M."/>
            <person name="Numata K."/>
            <person name="Arakawa K."/>
        </authorList>
    </citation>
    <scope>NUCLEOTIDE SEQUENCE</scope>
</reference>
<keyword evidence="6" id="KW-1185">Reference proteome</keyword>
<gene>
    <name evidence="5" type="primary">AVEN_92692_1</name>
    <name evidence="5" type="ORF">TNCT_453402</name>
</gene>
<keyword evidence="2" id="KW-1133">Transmembrane helix</keyword>
<organism evidence="5 6">
    <name type="scientific">Trichonephila clavata</name>
    <name type="common">Joro spider</name>
    <name type="synonym">Nephila clavata</name>
    <dbReference type="NCBI Taxonomy" id="2740835"/>
    <lineage>
        <taxon>Eukaryota</taxon>
        <taxon>Metazoa</taxon>
        <taxon>Ecdysozoa</taxon>
        <taxon>Arthropoda</taxon>
        <taxon>Chelicerata</taxon>
        <taxon>Arachnida</taxon>
        <taxon>Araneae</taxon>
        <taxon>Araneomorphae</taxon>
        <taxon>Entelegynae</taxon>
        <taxon>Araneoidea</taxon>
        <taxon>Nephilidae</taxon>
        <taxon>Trichonephila</taxon>
    </lineage>
</organism>
<evidence type="ECO:0000313" key="5">
    <source>
        <dbReference type="EMBL" id="GFQ65934.1"/>
    </source>
</evidence>
<keyword evidence="1" id="KW-1015">Disulfide bond</keyword>
<keyword evidence="2" id="KW-0472">Membrane</keyword>